<feature type="modified residue" description="4-aspartylphosphate" evidence="2">
    <location>
        <position position="54"/>
    </location>
</feature>
<dbReference type="AlphaFoldDB" id="A0A1F6G4W8"/>
<dbReference type="Pfam" id="PF00990">
    <property type="entry name" value="GGDEF"/>
    <property type="match status" value="1"/>
</dbReference>
<feature type="domain" description="GGDEF" evidence="4">
    <location>
        <begin position="160"/>
        <end position="285"/>
    </location>
</feature>
<dbReference type="CDD" id="cd17574">
    <property type="entry name" value="REC_OmpR"/>
    <property type="match status" value="1"/>
</dbReference>
<evidence type="ECO:0000259" key="4">
    <source>
        <dbReference type="PROSITE" id="PS50887"/>
    </source>
</evidence>
<dbReference type="InterPro" id="IPR029787">
    <property type="entry name" value="Nucleotide_cyclase"/>
</dbReference>
<dbReference type="Pfam" id="PF00072">
    <property type="entry name" value="Response_reg"/>
    <property type="match status" value="1"/>
</dbReference>
<dbReference type="InterPro" id="IPR000160">
    <property type="entry name" value="GGDEF_dom"/>
</dbReference>
<organism evidence="5 6">
    <name type="scientific">Candidatus Lambdaproteobacteria bacterium RIFOXYD2_FULL_50_16</name>
    <dbReference type="NCBI Taxonomy" id="1817772"/>
    <lineage>
        <taxon>Bacteria</taxon>
        <taxon>Pseudomonadati</taxon>
        <taxon>Pseudomonadota</taxon>
        <taxon>Candidatus Lambdaproteobacteria</taxon>
    </lineage>
</organism>
<evidence type="ECO:0000313" key="6">
    <source>
        <dbReference type="Proteomes" id="UP000178449"/>
    </source>
</evidence>
<dbReference type="EMBL" id="MFNE01000053">
    <property type="protein sequence ID" value="OGG93112.1"/>
    <property type="molecule type" value="Genomic_DNA"/>
</dbReference>
<dbReference type="Gene3D" id="3.40.50.2300">
    <property type="match status" value="1"/>
</dbReference>
<dbReference type="SUPFAM" id="SSF52172">
    <property type="entry name" value="CheY-like"/>
    <property type="match status" value="1"/>
</dbReference>
<dbReference type="Gene3D" id="3.30.70.270">
    <property type="match status" value="1"/>
</dbReference>
<dbReference type="PANTHER" id="PTHR44591">
    <property type="entry name" value="STRESS RESPONSE REGULATOR PROTEIN 1"/>
    <property type="match status" value="1"/>
</dbReference>
<evidence type="ECO:0000256" key="2">
    <source>
        <dbReference type="PROSITE-ProRule" id="PRU00169"/>
    </source>
</evidence>
<dbReference type="GO" id="GO:0000160">
    <property type="term" value="P:phosphorelay signal transduction system"/>
    <property type="evidence" value="ECO:0007669"/>
    <property type="project" value="InterPro"/>
</dbReference>
<dbReference type="PANTHER" id="PTHR44591:SF3">
    <property type="entry name" value="RESPONSE REGULATORY DOMAIN-CONTAINING PROTEIN"/>
    <property type="match status" value="1"/>
</dbReference>
<dbReference type="PROSITE" id="PS50887">
    <property type="entry name" value="GGDEF"/>
    <property type="match status" value="1"/>
</dbReference>
<evidence type="ECO:0000256" key="1">
    <source>
        <dbReference type="ARBA" id="ARBA00022553"/>
    </source>
</evidence>
<dbReference type="STRING" id="1817772.A2527_14405"/>
<accession>A0A1F6G4W8</accession>
<feature type="domain" description="Response regulatory" evidence="3">
    <location>
        <begin position="5"/>
        <end position="121"/>
    </location>
</feature>
<dbReference type="SUPFAM" id="SSF55073">
    <property type="entry name" value="Nucleotide cyclase"/>
    <property type="match status" value="1"/>
</dbReference>
<name>A0A1F6G4W8_9PROT</name>
<protein>
    <recommendedName>
        <fullName evidence="7">Response regulatory domain-containing protein</fullName>
    </recommendedName>
</protein>
<dbReference type="SMART" id="SM00448">
    <property type="entry name" value="REC"/>
    <property type="match status" value="1"/>
</dbReference>
<dbReference type="CDD" id="cd01949">
    <property type="entry name" value="GGDEF"/>
    <property type="match status" value="1"/>
</dbReference>
<dbReference type="InterPro" id="IPR011006">
    <property type="entry name" value="CheY-like_superfamily"/>
</dbReference>
<gene>
    <name evidence="5" type="ORF">A2527_14405</name>
</gene>
<dbReference type="InterPro" id="IPR001789">
    <property type="entry name" value="Sig_transdc_resp-reg_receiver"/>
</dbReference>
<evidence type="ECO:0000313" key="5">
    <source>
        <dbReference type="EMBL" id="OGG93112.1"/>
    </source>
</evidence>
<dbReference type="PROSITE" id="PS50110">
    <property type="entry name" value="RESPONSE_REGULATORY"/>
    <property type="match status" value="1"/>
</dbReference>
<dbReference type="NCBIfam" id="TIGR00254">
    <property type="entry name" value="GGDEF"/>
    <property type="match status" value="1"/>
</dbReference>
<reference evidence="5 6" key="1">
    <citation type="journal article" date="2016" name="Nat. Commun.">
        <title>Thousands of microbial genomes shed light on interconnected biogeochemical processes in an aquifer system.</title>
        <authorList>
            <person name="Anantharaman K."/>
            <person name="Brown C.T."/>
            <person name="Hug L.A."/>
            <person name="Sharon I."/>
            <person name="Castelle C.J."/>
            <person name="Probst A.J."/>
            <person name="Thomas B.C."/>
            <person name="Singh A."/>
            <person name="Wilkins M.J."/>
            <person name="Karaoz U."/>
            <person name="Brodie E.L."/>
            <person name="Williams K.H."/>
            <person name="Hubbard S.S."/>
            <person name="Banfield J.F."/>
        </authorList>
    </citation>
    <scope>NUCLEOTIDE SEQUENCE [LARGE SCALE GENOMIC DNA]</scope>
</reference>
<comment type="caution">
    <text evidence="5">The sequence shown here is derived from an EMBL/GenBank/DDBJ whole genome shotgun (WGS) entry which is preliminary data.</text>
</comment>
<evidence type="ECO:0000259" key="3">
    <source>
        <dbReference type="PROSITE" id="PS50110"/>
    </source>
</evidence>
<keyword evidence="1 2" id="KW-0597">Phosphoprotein</keyword>
<evidence type="ECO:0008006" key="7">
    <source>
        <dbReference type="Google" id="ProtNLM"/>
    </source>
</evidence>
<sequence>MQNKRILVVDDEEALRRSILRHLKKTEALCFEAGNGEEALATLGETKPDLILLDIMMPVMDGLEFCRQVRRVPEMREVYLIFLTSKSDLKDRVLGLYLGADNYLTKPFEPKALLEAVEVGLAAKAQTRQAILDPLTELYNRHYFNLRLGDEQYRAQLYHRGLSLALIDLNGFGMADPEVGKLGWDTILSTLAHLMKSQFRRCDLLAYLGEGNLAVLLPESEPYGAKQILEEFVALVKASDFPKKGKIILRIGLASGEPGHLLKQAEEALRGALIRGEWLHVLPEP</sequence>
<dbReference type="InterPro" id="IPR050595">
    <property type="entry name" value="Bact_response_regulator"/>
</dbReference>
<proteinExistence type="predicted"/>
<dbReference type="SMART" id="SM00267">
    <property type="entry name" value="GGDEF"/>
    <property type="match status" value="1"/>
</dbReference>
<dbReference type="Proteomes" id="UP000178449">
    <property type="component" value="Unassembled WGS sequence"/>
</dbReference>
<dbReference type="InterPro" id="IPR043128">
    <property type="entry name" value="Rev_trsase/Diguanyl_cyclase"/>
</dbReference>